<dbReference type="GO" id="GO:0000976">
    <property type="term" value="F:transcription cis-regulatory region binding"/>
    <property type="evidence" value="ECO:0007669"/>
    <property type="project" value="TreeGrafter"/>
</dbReference>
<evidence type="ECO:0000313" key="7">
    <source>
        <dbReference type="Proteomes" id="UP000264589"/>
    </source>
</evidence>
<dbReference type="InterPro" id="IPR009057">
    <property type="entry name" value="Homeodomain-like_sf"/>
</dbReference>
<comment type="caution">
    <text evidence="6">The sequence shown here is derived from an EMBL/GenBank/DDBJ whole genome shotgun (WGS) entry which is preliminary data.</text>
</comment>
<protein>
    <submittedName>
        <fullName evidence="6">TetR/AcrR family transcriptional regulator</fullName>
    </submittedName>
</protein>
<gene>
    <name evidence="6" type="ORF">DX908_07690</name>
</gene>
<keyword evidence="1" id="KW-0805">Transcription regulation</keyword>
<dbReference type="InterPro" id="IPR023772">
    <property type="entry name" value="DNA-bd_HTH_TetR-type_CS"/>
</dbReference>
<feature type="DNA-binding region" description="H-T-H motif" evidence="4">
    <location>
        <begin position="256"/>
        <end position="275"/>
    </location>
</feature>
<evidence type="ECO:0000259" key="5">
    <source>
        <dbReference type="PROSITE" id="PS50977"/>
    </source>
</evidence>
<dbReference type="InParanoid" id="A0A371RI57"/>
<dbReference type="PRINTS" id="PR00455">
    <property type="entry name" value="HTHTETR"/>
</dbReference>
<feature type="domain" description="HTH tetR-type" evidence="5">
    <location>
        <begin position="16"/>
        <end position="76"/>
    </location>
</feature>
<organism evidence="6 7">
    <name type="scientific">Parvularcula marina</name>
    <dbReference type="NCBI Taxonomy" id="2292771"/>
    <lineage>
        <taxon>Bacteria</taxon>
        <taxon>Pseudomonadati</taxon>
        <taxon>Pseudomonadota</taxon>
        <taxon>Alphaproteobacteria</taxon>
        <taxon>Parvularculales</taxon>
        <taxon>Parvularculaceae</taxon>
        <taxon>Parvularcula</taxon>
    </lineage>
</organism>
<evidence type="ECO:0000256" key="1">
    <source>
        <dbReference type="ARBA" id="ARBA00023015"/>
    </source>
</evidence>
<dbReference type="Pfam" id="PF17932">
    <property type="entry name" value="TetR_C_24"/>
    <property type="match status" value="1"/>
</dbReference>
<dbReference type="PANTHER" id="PTHR30055:SF234">
    <property type="entry name" value="HTH-TYPE TRANSCRIPTIONAL REGULATOR BETI"/>
    <property type="match status" value="1"/>
</dbReference>
<keyword evidence="7" id="KW-1185">Reference proteome</keyword>
<dbReference type="InterPro" id="IPR041490">
    <property type="entry name" value="KstR2_TetR_C"/>
</dbReference>
<dbReference type="InterPro" id="IPR036271">
    <property type="entry name" value="Tet_transcr_reg_TetR-rel_C_sf"/>
</dbReference>
<evidence type="ECO:0000256" key="3">
    <source>
        <dbReference type="ARBA" id="ARBA00023163"/>
    </source>
</evidence>
<dbReference type="AlphaFoldDB" id="A0A371RI57"/>
<dbReference type="RefSeq" id="WP_116391775.1">
    <property type="nucleotide sequence ID" value="NZ_QUQO01000001.1"/>
</dbReference>
<dbReference type="PANTHER" id="PTHR30055">
    <property type="entry name" value="HTH-TYPE TRANSCRIPTIONAL REGULATOR RUTR"/>
    <property type="match status" value="1"/>
</dbReference>
<dbReference type="InterPro" id="IPR001647">
    <property type="entry name" value="HTH_TetR"/>
</dbReference>
<sequence>MGEAPKASTLQSADRSEKRAIILSEAIKLFNDQGYHDTRLEDVAGRLSTAKTSISYHFKSKEALLFEAYSGTCDFAEAEIKLAADAPTGLERVVRWIRAYAQAQSAAILGHRMPLAVISDPSALGEGDARSIKPRLAAHGKALRSFIRKGIEDKSIRSSSPAASAFLLISMQQWIRRWLQNVVPDSHDAAIDALCDLLCYGLAASRSRKVPSARSQTAVDTDNFLFDRKARNKMKLEAFLRIGTRHLNRWGYRNLSVHDVAAELGVTRGVFYYHFDDKDALLNSCVHHTLDMMEKALATHMSGEADAMTRLHLFLTSLYNGHLTDLNPLLRLTLFSALDEKQRPIATARFKRVTAGISELVAHGISGGSIRPVDIEALEYLICGAIFGATRQRLTAFGIEADGEQGMISAPHYFQTLFFGLAAER</sequence>
<dbReference type="EMBL" id="QUQO01000001">
    <property type="protein sequence ID" value="RFB05144.1"/>
    <property type="molecule type" value="Genomic_DNA"/>
</dbReference>
<feature type="DNA-binding region" description="H-T-H motif" evidence="4">
    <location>
        <begin position="39"/>
        <end position="58"/>
    </location>
</feature>
<dbReference type="OrthoDB" id="9779746at2"/>
<dbReference type="PROSITE" id="PS50977">
    <property type="entry name" value="HTH_TETR_2"/>
    <property type="match status" value="2"/>
</dbReference>
<evidence type="ECO:0000256" key="2">
    <source>
        <dbReference type="ARBA" id="ARBA00023125"/>
    </source>
</evidence>
<evidence type="ECO:0000313" key="6">
    <source>
        <dbReference type="EMBL" id="RFB05144.1"/>
    </source>
</evidence>
<feature type="domain" description="HTH tetR-type" evidence="5">
    <location>
        <begin position="233"/>
        <end position="293"/>
    </location>
</feature>
<accession>A0A371RI57</accession>
<dbReference type="SUPFAM" id="SSF46689">
    <property type="entry name" value="Homeodomain-like"/>
    <property type="match status" value="2"/>
</dbReference>
<proteinExistence type="predicted"/>
<keyword evidence="3" id="KW-0804">Transcription</keyword>
<dbReference type="PROSITE" id="PS01081">
    <property type="entry name" value="HTH_TETR_1"/>
    <property type="match status" value="1"/>
</dbReference>
<evidence type="ECO:0000256" key="4">
    <source>
        <dbReference type="PROSITE-ProRule" id="PRU00335"/>
    </source>
</evidence>
<reference evidence="6 7" key="1">
    <citation type="submission" date="2018-08" db="EMBL/GenBank/DDBJ databases">
        <title>Parvularcula sp. SM1705, isolated from surface water of the South Sea China.</title>
        <authorList>
            <person name="Sun L."/>
        </authorList>
    </citation>
    <scope>NUCLEOTIDE SEQUENCE [LARGE SCALE GENOMIC DNA]</scope>
    <source>
        <strain evidence="6 7">SM1705</strain>
    </source>
</reference>
<dbReference type="SUPFAM" id="SSF48498">
    <property type="entry name" value="Tetracyclin repressor-like, C-terminal domain"/>
    <property type="match status" value="2"/>
</dbReference>
<dbReference type="Gene3D" id="1.10.357.10">
    <property type="entry name" value="Tetracycline Repressor, domain 2"/>
    <property type="match status" value="2"/>
</dbReference>
<dbReference type="InterPro" id="IPR050109">
    <property type="entry name" value="HTH-type_TetR-like_transc_reg"/>
</dbReference>
<dbReference type="Gene3D" id="1.10.10.60">
    <property type="entry name" value="Homeodomain-like"/>
    <property type="match status" value="2"/>
</dbReference>
<dbReference type="GO" id="GO:0003700">
    <property type="term" value="F:DNA-binding transcription factor activity"/>
    <property type="evidence" value="ECO:0007669"/>
    <property type="project" value="TreeGrafter"/>
</dbReference>
<dbReference type="Pfam" id="PF00440">
    <property type="entry name" value="TetR_N"/>
    <property type="match status" value="2"/>
</dbReference>
<keyword evidence="2 4" id="KW-0238">DNA-binding</keyword>
<name>A0A371RI57_9PROT</name>
<dbReference type="Proteomes" id="UP000264589">
    <property type="component" value="Unassembled WGS sequence"/>
</dbReference>